<keyword evidence="1" id="KW-0808">Transferase</keyword>
<gene>
    <name evidence="1" type="ORF">TSACC_21289</name>
</gene>
<dbReference type="GO" id="GO:0030701">
    <property type="term" value="F:NAD+-dinitrogen-reductase ADP-D-ribosyltransferase activity"/>
    <property type="evidence" value="ECO:0007669"/>
    <property type="project" value="InterPro"/>
</dbReference>
<evidence type="ECO:0000313" key="1">
    <source>
        <dbReference type="EMBL" id="GAT32887.1"/>
    </source>
</evidence>
<dbReference type="InterPro" id="IPR009953">
    <property type="entry name" value="DRA_trans"/>
</dbReference>
<dbReference type="InParanoid" id="A0A146G7N6"/>
<dbReference type="GO" id="GO:0009399">
    <property type="term" value="P:nitrogen fixation"/>
    <property type="evidence" value="ECO:0007669"/>
    <property type="project" value="InterPro"/>
</dbReference>
<dbReference type="AlphaFoldDB" id="A0A146G7N6"/>
<dbReference type="EMBL" id="BDCO01000002">
    <property type="protein sequence ID" value="GAT32887.1"/>
    <property type="molecule type" value="Genomic_DNA"/>
</dbReference>
<name>A0A146G7N6_TERSA</name>
<sequence>MSVPSHLNVFSLCNRPPWAIASVDFQDDPTALHIGRVREDNKRLFALLDAEPRATRRGEIFHEYISVQFALHQWEHYEKAARSSLRNSYVRYLRGWSVDSNSLEGAVLKGWVHSRLGIPPTFHNGPLADDAELLTAYSYDRIKGSARTNAIDSQLDLLFEFCQYELARRHPGERWITLYRGTYDAAGYQEMPDPVPGEPVVRMNNISSFTSDRECAWEFGSTVWEARIPMAKVFFFSDLLPDSILRGEQEYLVIGGEYRVRRLLY</sequence>
<dbReference type="STRING" id="690879.TSACC_21289"/>
<comment type="caution">
    <text evidence="1">The sequence shown here is derived from an EMBL/GenBank/DDBJ whole genome shotgun (WGS) entry which is preliminary data.</text>
</comment>
<dbReference type="Proteomes" id="UP000076023">
    <property type="component" value="Unassembled WGS sequence"/>
</dbReference>
<dbReference type="RefSeq" id="WP_075078687.1">
    <property type="nucleotide sequence ID" value="NZ_BDCO01000002.1"/>
</dbReference>
<reference evidence="2" key="1">
    <citation type="journal article" date="2017" name="Genome Announc.">
        <title>Draft Genome Sequence of Terrimicrobium sacchariphilum NM-5T, a Facultative Anaerobic Soil Bacterium of the Class Spartobacteria.</title>
        <authorList>
            <person name="Qiu Y.L."/>
            <person name="Tourlousse D.M."/>
            <person name="Matsuura N."/>
            <person name="Ohashi A."/>
            <person name="Sekiguchi Y."/>
        </authorList>
    </citation>
    <scope>NUCLEOTIDE SEQUENCE [LARGE SCALE GENOMIC DNA]</scope>
    <source>
        <strain evidence="2">NM-5</strain>
    </source>
</reference>
<accession>A0A146G7N6</accession>
<organism evidence="1 2">
    <name type="scientific">Terrimicrobium sacchariphilum</name>
    <dbReference type="NCBI Taxonomy" id="690879"/>
    <lineage>
        <taxon>Bacteria</taxon>
        <taxon>Pseudomonadati</taxon>
        <taxon>Verrucomicrobiota</taxon>
        <taxon>Terrimicrobiia</taxon>
        <taxon>Terrimicrobiales</taxon>
        <taxon>Terrimicrobiaceae</taxon>
        <taxon>Terrimicrobium</taxon>
    </lineage>
</organism>
<protein>
    <submittedName>
        <fullName evidence="1">NAD+---dinitrogen-reductase ADP-D-ribosyltransferase</fullName>
    </submittedName>
</protein>
<evidence type="ECO:0000313" key="2">
    <source>
        <dbReference type="Proteomes" id="UP000076023"/>
    </source>
</evidence>
<dbReference type="OrthoDB" id="183043at2"/>
<dbReference type="Pfam" id="PF07357">
    <property type="entry name" value="DRAT"/>
    <property type="match status" value="1"/>
</dbReference>
<proteinExistence type="predicted"/>
<keyword evidence="2" id="KW-1185">Reference proteome</keyword>